<sequence>MATITLSLEEYEALRDMAMNNHSRSEPIPIAAAKKKRRKVSKYSREFGRQLKALKKKHPRSKISGLMKRAHRLTKKKLK</sequence>
<accession>X1A1Y5</accession>
<protein>
    <submittedName>
        <fullName evidence="1">Uncharacterized protein</fullName>
    </submittedName>
</protein>
<evidence type="ECO:0000313" key="1">
    <source>
        <dbReference type="EMBL" id="GAG54301.1"/>
    </source>
</evidence>
<comment type="caution">
    <text evidence="1">The sequence shown here is derived from an EMBL/GenBank/DDBJ whole genome shotgun (WGS) entry which is preliminary data.</text>
</comment>
<dbReference type="EMBL" id="BART01007134">
    <property type="protein sequence ID" value="GAG54301.1"/>
    <property type="molecule type" value="Genomic_DNA"/>
</dbReference>
<gene>
    <name evidence="1" type="ORF">S01H4_16286</name>
</gene>
<name>X1A1Y5_9ZZZZ</name>
<reference evidence="1" key="1">
    <citation type="journal article" date="2014" name="Front. Microbiol.">
        <title>High frequency of phylogenetically diverse reductive dehalogenase-homologous genes in deep subseafloor sedimentary metagenomes.</title>
        <authorList>
            <person name="Kawai M."/>
            <person name="Futagami T."/>
            <person name="Toyoda A."/>
            <person name="Takaki Y."/>
            <person name="Nishi S."/>
            <person name="Hori S."/>
            <person name="Arai W."/>
            <person name="Tsubouchi T."/>
            <person name="Morono Y."/>
            <person name="Uchiyama I."/>
            <person name="Ito T."/>
            <person name="Fujiyama A."/>
            <person name="Inagaki F."/>
            <person name="Takami H."/>
        </authorList>
    </citation>
    <scope>NUCLEOTIDE SEQUENCE</scope>
    <source>
        <strain evidence="1">Expedition CK06-06</strain>
    </source>
</reference>
<proteinExistence type="predicted"/>
<dbReference type="AlphaFoldDB" id="X1A1Y5"/>
<organism evidence="1">
    <name type="scientific">marine sediment metagenome</name>
    <dbReference type="NCBI Taxonomy" id="412755"/>
    <lineage>
        <taxon>unclassified sequences</taxon>
        <taxon>metagenomes</taxon>
        <taxon>ecological metagenomes</taxon>
    </lineage>
</organism>